<dbReference type="Pfam" id="PF06775">
    <property type="entry name" value="Seipin"/>
    <property type="match status" value="1"/>
</dbReference>
<protein>
    <recommendedName>
        <fullName evidence="2">Seipin</fullName>
    </recommendedName>
</protein>
<evidence type="ECO:0000256" key="7">
    <source>
        <dbReference type="ARBA" id="ARBA00023136"/>
    </source>
</evidence>
<evidence type="ECO:0000256" key="9">
    <source>
        <dbReference type="SAM" id="Phobius"/>
    </source>
</evidence>
<proteinExistence type="predicted"/>
<sequence>MGRGEGSGGRVSFCCCSQALHAPNHSSHLPQCHAGLAAGPRTSRLDRTSVLNGYSIHTMVRLIGRLFRLLPFVGTITKNVASFREKAETGVQQGVENVRLLSFRGGLVGLLTALVVWVSIFLYIAFYYAYMPSIAHVRPIHVEFEACRDGKGLCSFPTAHIQLTKRHQLLMAGQPYKIFVQLEMPESPVNKKLGMFMVCASLQVRSGNEVSKACRSAMLHYRSPLLETLTTLTMSPLLVLGQTEEKQSVTVELFSDFEEDENQPITDVRVEVQTRFVELYSATMLIHAHLTGLRYLMFHWPILSAAVGISSNLFFILLMFSLSWWHLSNSEDSEAEESKYESLVNEPSKEKSGFEFVGELEEKEPFDDDLSSDFSKLKNDPEGRSKTELDEGTKDLGVQEVPM</sequence>
<comment type="subcellular location">
    <subcellularLocation>
        <location evidence="1">Endoplasmic reticulum membrane</location>
        <topology evidence="1">Multi-pass membrane protein</topology>
    </subcellularLocation>
</comment>
<keyword evidence="7 9" id="KW-0472">Membrane</keyword>
<feature type="compositionally biased region" description="Basic and acidic residues" evidence="8">
    <location>
        <begin position="375"/>
        <end position="394"/>
    </location>
</feature>
<comment type="caution">
    <text evidence="10">The sequence shown here is derived from an EMBL/GenBank/DDBJ whole genome shotgun (WGS) entry which is preliminary data.</text>
</comment>
<feature type="transmembrane region" description="Helical" evidence="9">
    <location>
        <begin position="302"/>
        <end position="325"/>
    </location>
</feature>
<dbReference type="CDD" id="cd23995">
    <property type="entry name" value="Seipin_BSCL2_like"/>
    <property type="match status" value="1"/>
</dbReference>
<dbReference type="AlphaFoldDB" id="A0AAV7XDA9"/>
<evidence type="ECO:0000256" key="5">
    <source>
        <dbReference type="ARBA" id="ARBA00022989"/>
    </source>
</evidence>
<dbReference type="GO" id="GO:0140042">
    <property type="term" value="P:lipid droplet formation"/>
    <property type="evidence" value="ECO:0007669"/>
    <property type="project" value="UniProtKB-ARBA"/>
</dbReference>
<evidence type="ECO:0000313" key="11">
    <source>
        <dbReference type="Proteomes" id="UP001075354"/>
    </source>
</evidence>
<keyword evidence="5 9" id="KW-1133">Transmembrane helix</keyword>
<evidence type="ECO:0000256" key="2">
    <source>
        <dbReference type="ARBA" id="ARBA00022064"/>
    </source>
</evidence>
<keyword evidence="11" id="KW-1185">Reference proteome</keyword>
<organism evidence="10 11">
    <name type="scientific">Megalurothrips usitatus</name>
    <name type="common">bean blossom thrips</name>
    <dbReference type="NCBI Taxonomy" id="439358"/>
    <lineage>
        <taxon>Eukaryota</taxon>
        <taxon>Metazoa</taxon>
        <taxon>Ecdysozoa</taxon>
        <taxon>Arthropoda</taxon>
        <taxon>Hexapoda</taxon>
        <taxon>Insecta</taxon>
        <taxon>Pterygota</taxon>
        <taxon>Neoptera</taxon>
        <taxon>Paraneoptera</taxon>
        <taxon>Thysanoptera</taxon>
        <taxon>Terebrantia</taxon>
        <taxon>Thripoidea</taxon>
        <taxon>Thripidae</taxon>
        <taxon>Megalurothrips</taxon>
    </lineage>
</organism>
<keyword evidence="3 9" id="KW-0812">Transmembrane</keyword>
<evidence type="ECO:0000256" key="6">
    <source>
        <dbReference type="ARBA" id="ARBA00023098"/>
    </source>
</evidence>
<evidence type="ECO:0000313" key="10">
    <source>
        <dbReference type="EMBL" id="KAJ1521445.1"/>
    </source>
</evidence>
<evidence type="ECO:0000256" key="1">
    <source>
        <dbReference type="ARBA" id="ARBA00004477"/>
    </source>
</evidence>
<dbReference type="GO" id="GO:0006629">
    <property type="term" value="P:lipid metabolic process"/>
    <property type="evidence" value="ECO:0007669"/>
    <property type="project" value="UniProtKB-KW"/>
</dbReference>
<keyword evidence="4" id="KW-0256">Endoplasmic reticulum</keyword>
<keyword evidence="6" id="KW-0443">Lipid metabolism</keyword>
<evidence type="ECO:0000256" key="4">
    <source>
        <dbReference type="ARBA" id="ARBA00022824"/>
    </source>
</evidence>
<feature type="region of interest" description="Disordered" evidence="8">
    <location>
        <begin position="361"/>
        <end position="403"/>
    </location>
</feature>
<feature type="transmembrane region" description="Helical" evidence="9">
    <location>
        <begin position="107"/>
        <end position="130"/>
    </location>
</feature>
<dbReference type="Proteomes" id="UP001075354">
    <property type="component" value="Chromosome 13"/>
</dbReference>
<dbReference type="PANTHER" id="PTHR21212">
    <property type="entry name" value="BERNARDINELLI-SEIP CONGENITAL LIPODYSTROPHY 2 HOMOLOG BSCL2 PROTEIN"/>
    <property type="match status" value="1"/>
</dbReference>
<feature type="compositionally biased region" description="Acidic residues" evidence="8">
    <location>
        <begin position="361"/>
        <end position="371"/>
    </location>
</feature>
<dbReference type="InterPro" id="IPR009617">
    <property type="entry name" value="Seipin"/>
</dbReference>
<dbReference type="EMBL" id="JAPTSV010000013">
    <property type="protein sequence ID" value="KAJ1521445.1"/>
    <property type="molecule type" value="Genomic_DNA"/>
</dbReference>
<evidence type="ECO:0000256" key="8">
    <source>
        <dbReference type="SAM" id="MobiDB-lite"/>
    </source>
</evidence>
<accession>A0AAV7XDA9</accession>
<gene>
    <name evidence="10" type="ORF">ONE63_003113</name>
</gene>
<name>A0AAV7XDA9_9NEOP</name>
<dbReference type="PANTHER" id="PTHR21212:SF0">
    <property type="entry name" value="SEIPIN"/>
    <property type="match status" value="1"/>
</dbReference>
<reference evidence="10" key="1">
    <citation type="submission" date="2022-12" db="EMBL/GenBank/DDBJ databases">
        <title>Chromosome-level genome assembly of the bean flower thrips Megalurothrips usitatus.</title>
        <authorList>
            <person name="Ma L."/>
            <person name="Liu Q."/>
            <person name="Li H."/>
            <person name="Cai W."/>
        </authorList>
    </citation>
    <scope>NUCLEOTIDE SEQUENCE</scope>
    <source>
        <strain evidence="10">Cailab_2022a</strain>
    </source>
</reference>
<evidence type="ECO:0000256" key="3">
    <source>
        <dbReference type="ARBA" id="ARBA00022692"/>
    </source>
</evidence>
<dbReference type="GO" id="GO:0005789">
    <property type="term" value="C:endoplasmic reticulum membrane"/>
    <property type="evidence" value="ECO:0007669"/>
    <property type="project" value="UniProtKB-SubCell"/>
</dbReference>